<dbReference type="GO" id="GO:0003677">
    <property type="term" value="F:DNA binding"/>
    <property type="evidence" value="ECO:0007669"/>
    <property type="project" value="UniProtKB-KW"/>
</dbReference>
<dbReference type="PANTHER" id="PTHR11472">
    <property type="entry name" value="DNA REPAIR DEAD HELICASE RAD3/XP-D SUBFAMILY MEMBER"/>
    <property type="match status" value="1"/>
</dbReference>
<gene>
    <name evidence="15" type="ORF">KHY36_05375</name>
</gene>
<dbReference type="Gene3D" id="3.90.320.10">
    <property type="match status" value="1"/>
</dbReference>
<evidence type="ECO:0000259" key="14">
    <source>
        <dbReference type="PROSITE" id="PS51193"/>
    </source>
</evidence>
<dbReference type="Gene3D" id="1.10.30.20">
    <property type="entry name" value="Bacterial XPD DNA helicase, FeS cluster domain"/>
    <property type="match status" value="1"/>
</dbReference>
<dbReference type="InterPro" id="IPR011604">
    <property type="entry name" value="PDDEXK-like_dom_sf"/>
</dbReference>
<dbReference type="EMBL" id="JAGZGG010000009">
    <property type="protein sequence ID" value="MBS5331945.1"/>
    <property type="molecule type" value="Genomic_DNA"/>
</dbReference>
<dbReference type="SMART" id="SM00491">
    <property type="entry name" value="HELICc2"/>
    <property type="match status" value="1"/>
</dbReference>
<evidence type="ECO:0000313" key="16">
    <source>
        <dbReference type="Proteomes" id="UP000759273"/>
    </source>
</evidence>
<dbReference type="AlphaFoldDB" id="A0A943D899"/>
<keyword evidence="4" id="KW-0227">DNA damage</keyword>
<dbReference type="GO" id="GO:0006281">
    <property type="term" value="P:DNA repair"/>
    <property type="evidence" value="ECO:0007669"/>
    <property type="project" value="UniProtKB-KW"/>
</dbReference>
<dbReference type="Gene3D" id="3.40.50.300">
    <property type="entry name" value="P-loop containing nucleotide triphosphate hydrolases"/>
    <property type="match status" value="2"/>
</dbReference>
<dbReference type="Gene3D" id="1.10.275.40">
    <property type="match status" value="1"/>
</dbReference>
<dbReference type="GO" id="GO:0051539">
    <property type="term" value="F:4 iron, 4 sulfur cluster binding"/>
    <property type="evidence" value="ECO:0007669"/>
    <property type="project" value="UniProtKB-KW"/>
</dbReference>
<evidence type="ECO:0000256" key="7">
    <source>
        <dbReference type="ARBA" id="ARBA00022840"/>
    </source>
</evidence>
<keyword evidence="2" id="KW-0479">Metal-binding</keyword>
<dbReference type="SMART" id="SM00488">
    <property type="entry name" value="DEXDc2"/>
    <property type="match status" value="1"/>
</dbReference>
<dbReference type="GO" id="GO:0003678">
    <property type="term" value="F:DNA helicase activity"/>
    <property type="evidence" value="ECO:0007669"/>
    <property type="project" value="InterPro"/>
</dbReference>
<comment type="similarity">
    <text evidence="13">Belongs to the helicase family. DinG subfamily.</text>
</comment>
<name>A0A943D899_9FIRM</name>
<dbReference type="GO" id="GO:0016818">
    <property type="term" value="F:hydrolase activity, acting on acid anhydrides, in phosphorus-containing anhydrides"/>
    <property type="evidence" value="ECO:0007669"/>
    <property type="project" value="InterPro"/>
</dbReference>
<organism evidence="15 16">
    <name type="scientific">Subdoligranulum variabile</name>
    <dbReference type="NCBI Taxonomy" id="214851"/>
    <lineage>
        <taxon>Bacteria</taxon>
        <taxon>Bacillati</taxon>
        <taxon>Bacillota</taxon>
        <taxon>Clostridia</taxon>
        <taxon>Eubacteriales</taxon>
        <taxon>Oscillospiraceae</taxon>
        <taxon>Subdoligranulum</taxon>
    </lineage>
</organism>
<dbReference type="Pfam" id="PF13307">
    <property type="entry name" value="Helicase_C_2"/>
    <property type="match status" value="1"/>
</dbReference>
<keyword evidence="3" id="KW-0547">Nucleotide-binding</keyword>
<keyword evidence="11" id="KW-0234">DNA repair</keyword>
<dbReference type="InterPro" id="IPR045028">
    <property type="entry name" value="DinG/Rad3-like"/>
</dbReference>
<dbReference type="InterPro" id="IPR014013">
    <property type="entry name" value="Helic_SF1/SF2_ATP-bd_DinG/Rad3"/>
</dbReference>
<keyword evidence="8" id="KW-0408">Iron</keyword>
<comment type="caution">
    <text evidence="15">The sequence shown here is derived from an EMBL/GenBank/DDBJ whole genome shotgun (WGS) entry which is preliminary data.</text>
</comment>
<protein>
    <submittedName>
        <fullName evidence="15">ATP-dependent DNA helicase</fullName>
    </submittedName>
</protein>
<evidence type="ECO:0000256" key="4">
    <source>
        <dbReference type="ARBA" id="ARBA00022763"/>
    </source>
</evidence>
<evidence type="ECO:0000256" key="10">
    <source>
        <dbReference type="ARBA" id="ARBA00023125"/>
    </source>
</evidence>
<dbReference type="GO" id="GO:0005524">
    <property type="term" value="F:ATP binding"/>
    <property type="evidence" value="ECO:0007669"/>
    <property type="project" value="UniProtKB-KW"/>
</dbReference>
<keyword evidence="10" id="KW-0238">DNA-binding</keyword>
<dbReference type="InterPro" id="IPR006555">
    <property type="entry name" value="ATP-dep_Helicase_C"/>
</dbReference>
<dbReference type="Proteomes" id="UP000759273">
    <property type="component" value="Unassembled WGS sequence"/>
</dbReference>
<evidence type="ECO:0000256" key="9">
    <source>
        <dbReference type="ARBA" id="ARBA00023014"/>
    </source>
</evidence>
<evidence type="ECO:0000256" key="2">
    <source>
        <dbReference type="ARBA" id="ARBA00022723"/>
    </source>
</evidence>
<keyword evidence="6 15" id="KW-0347">Helicase</keyword>
<dbReference type="PANTHER" id="PTHR11472:SF34">
    <property type="entry name" value="REGULATOR OF TELOMERE ELONGATION HELICASE 1"/>
    <property type="match status" value="1"/>
</dbReference>
<evidence type="ECO:0000256" key="1">
    <source>
        <dbReference type="ARBA" id="ARBA00022485"/>
    </source>
</evidence>
<keyword evidence="7" id="KW-0067">ATP-binding</keyword>
<evidence type="ECO:0000256" key="8">
    <source>
        <dbReference type="ARBA" id="ARBA00023004"/>
    </source>
</evidence>
<keyword evidence="9" id="KW-0411">Iron-sulfur</keyword>
<evidence type="ECO:0000256" key="6">
    <source>
        <dbReference type="ARBA" id="ARBA00022806"/>
    </source>
</evidence>
<feature type="domain" description="Helicase ATP-binding" evidence="14">
    <location>
        <begin position="188"/>
        <end position="465"/>
    </location>
</feature>
<evidence type="ECO:0000256" key="5">
    <source>
        <dbReference type="ARBA" id="ARBA00022801"/>
    </source>
</evidence>
<dbReference type="InterPro" id="IPR006554">
    <property type="entry name" value="Helicase-like_DEXD_c2"/>
</dbReference>
<proteinExistence type="inferred from homology"/>
<keyword evidence="12" id="KW-0413">Isomerase</keyword>
<keyword evidence="1" id="KW-0004">4Fe-4S</keyword>
<keyword evidence="5" id="KW-0378">Hydrolase</keyword>
<dbReference type="PROSITE" id="PS51193">
    <property type="entry name" value="HELICASE_ATP_BIND_2"/>
    <property type="match status" value="1"/>
</dbReference>
<evidence type="ECO:0000256" key="11">
    <source>
        <dbReference type="ARBA" id="ARBA00023204"/>
    </source>
</evidence>
<dbReference type="InterPro" id="IPR027417">
    <property type="entry name" value="P-loop_NTPase"/>
</dbReference>
<dbReference type="InterPro" id="IPR010614">
    <property type="entry name" value="RAD3-like_helicase_DEAD"/>
</dbReference>
<evidence type="ECO:0000256" key="3">
    <source>
        <dbReference type="ARBA" id="ARBA00022741"/>
    </source>
</evidence>
<dbReference type="InterPro" id="IPR042493">
    <property type="entry name" value="XPD_DNA_FeS"/>
</dbReference>
<evidence type="ECO:0000256" key="13">
    <source>
        <dbReference type="ARBA" id="ARBA00038058"/>
    </source>
</evidence>
<sequence length="794" mass="89216">MEPEILALTLPIRRLVEFLLRTGSIDSRFTGFDRALEGARLHRKLQRTAVKEYPDYQAEAALKQDYTCAGITYTLEGRADGIFTDKDGTPTIDEIKTTTLPPEFITGEQSPEHWAQAQIYAAIYARQQGLPAMRVRLVYYQVDEDLEFTFNHDYSADALDAIVTDLLTQYAPWAKRSAEWQRMSRASRQALPFPFASYRPGQRAMMNAVYKTCTEGGQLLCQAPTGIGKTMSVLFPALKAVGEGGPIFYLTARGTTRAAAENALTLLRAADPDLKLRSVTLTAKDKICLQEHRECTPEACPYANGYYDRVKAALWDGLDTHALTADALQALARKHKVCPFELGLDLSLWCDVVVGDYNYLFDPVVHLMRFFETAGDYLFLIDEAHNLPGRARDMHSANLCKSVFYDAKKRLGKGKSSLKNALTKVNNIFIEWRHRCEEVLGDSRFGRTYFEKSRAEDFDRALTKLCEPLEIWLDEHRDPGETHDALLQLYFDIRAWLRVADTFDNHFVLQISAVGSEVRAAMLCLDPSDFLAADFAKGRAAVLFSATLAPAGYYKDLCGLPDARAVALRSPFDPANMGLWCARQVSTRYKDRADSIAKVSDLLDVMAAAQPGHYLAFFPSYSYLQQVWEDFTARYPDQPTLCQESAMDEGQRTEFLAQFLARDGKPLLGFAVLGGVFGEGVDLTGESLIGVAVVSPGLPQIGPRQEQLRDYFEETRGAGFDYAYRYPGMNKVLQAAGRVIRTPQDRGVVLLIDDRFLAPDTHRLMPPHWEHLRVVDSADAWKDELAAFWKKHEP</sequence>
<dbReference type="SUPFAM" id="SSF52540">
    <property type="entry name" value="P-loop containing nucleoside triphosphate hydrolases"/>
    <property type="match status" value="2"/>
</dbReference>
<dbReference type="GO" id="GO:0046872">
    <property type="term" value="F:metal ion binding"/>
    <property type="evidence" value="ECO:0007669"/>
    <property type="project" value="UniProtKB-KW"/>
</dbReference>
<dbReference type="Pfam" id="PF06733">
    <property type="entry name" value="DEAD_2"/>
    <property type="match status" value="1"/>
</dbReference>
<evidence type="ECO:0000313" key="15">
    <source>
        <dbReference type="EMBL" id="MBS5331945.1"/>
    </source>
</evidence>
<evidence type="ECO:0000256" key="12">
    <source>
        <dbReference type="ARBA" id="ARBA00023235"/>
    </source>
</evidence>
<accession>A0A943D899</accession>
<reference evidence="15" key="1">
    <citation type="submission" date="2021-02" db="EMBL/GenBank/DDBJ databases">
        <title>Infant gut strain persistence is associated with maternal origin, phylogeny, and functional potential including surface adhesion and iron acquisition.</title>
        <authorList>
            <person name="Lou Y.C."/>
        </authorList>
    </citation>
    <scope>NUCLEOTIDE SEQUENCE</scope>
    <source>
        <strain evidence="15">L3_101_000M1_dasL3_101_000M1_concoct_87</strain>
    </source>
</reference>